<dbReference type="InterPro" id="IPR058647">
    <property type="entry name" value="BSH_CzcB-like"/>
</dbReference>
<dbReference type="Proteomes" id="UP001169027">
    <property type="component" value="Unassembled WGS sequence"/>
</dbReference>
<organism evidence="5 6">
    <name type="scientific">Variovorax ginsengisoli</name>
    <dbReference type="NCBI Taxonomy" id="363844"/>
    <lineage>
        <taxon>Bacteria</taxon>
        <taxon>Pseudomonadati</taxon>
        <taxon>Pseudomonadota</taxon>
        <taxon>Betaproteobacteria</taxon>
        <taxon>Burkholderiales</taxon>
        <taxon>Comamonadaceae</taxon>
        <taxon>Variovorax</taxon>
    </lineage>
</organism>
<dbReference type="PANTHER" id="PTHR30469">
    <property type="entry name" value="MULTIDRUG RESISTANCE PROTEIN MDTA"/>
    <property type="match status" value="1"/>
</dbReference>
<gene>
    <name evidence="5" type="ORF">Q2T77_19060</name>
</gene>
<feature type="compositionally biased region" description="Basic and acidic residues" evidence="2">
    <location>
        <begin position="325"/>
        <end position="335"/>
    </location>
</feature>
<dbReference type="Pfam" id="PF25973">
    <property type="entry name" value="BSH_CzcB"/>
    <property type="match status" value="1"/>
</dbReference>
<dbReference type="Gene3D" id="2.40.50.100">
    <property type="match status" value="1"/>
</dbReference>
<dbReference type="EMBL" id="JAUKVY010000013">
    <property type="protein sequence ID" value="MDO1534393.1"/>
    <property type="molecule type" value="Genomic_DNA"/>
</dbReference>
<dbReference type="Gene3D" id="1.10.287.470">
    <property type="entry name" value="Helix hairpin bin"/>
    <property type="match status" value="1"/>
</dbReference>
<comment type="caution">
    <text evidence="5">The sequence shown here is derived from an EMBL/GenBank/DDBJ whole genome shotgun (WGS) entry which is preliminary data.</text>
</comment>
<feature type="domain" description="CusB-like beta-barrel" evidence="3">
    <location>
        <begin position="188"/>
        <end position="263"/>
    </location>
</feature>
<feature type="domain" description="CzcB-like barrel-sandwich hybrid" evidence="4">
    <location>
        <begin position="58"/>
        <end position="181"/>
    </location>
</feature>
<dbReference type="SUPFAM" id="SSF111369">
    <property type="entry name" value="HlyD-like secretion proteins"/>
    <property type="match status" value="1"/>
</dbReference>
<dbReference type="InterPro" id="IPR058792">
    <property type="entry name" value="Beta-barrel_RND_2"/>
</dbReference>
<protein>
    <submittedName>
        <fullName evidence="5">Efflux RND transporter periplasmic adaptor subunit</fullName>
    </submittedName>
</protein>
<evidence type="ECO:0000313" key="5">
    <source>
        <dbReference type="EMBL" id="MDO1534393.1"/>
    </source>
</evidence>
<accession>A0ABT8S7E8</accession>
<sequence>MKHGNVIFSGVGALLLAAAGTAWWQWPVHVDTALPTRGPAIEAVYATGTVEPTVLMPVSPRTGGRLVSIEADEGQQVKRAQVLARVESTDLDQTIEEMRAREQLARAQFERTRSLIEQRFVAPAEFDRVRSEWQAAQAATRRAQAQRDYNQLVAPADGVVIRRDGEAGQFVPSGQAVFTLACCAPLRVSAEVDEEDIARVSVGQAVTMRSDALPRQLFEGTVAEITPKGDPVSRSYRVRIRLAGAPPVDAGPMRSGMTMDANLIVSRRDGALLVPNGSIKGDSVWLVVEGRLHRRQIVRGTVGADRTEILSGLSDGDAVVLAPPDKLRDGQRARTDAPSPGLAPGTPVAGR</sequence>
<name>A0ABT8S7E8_9BURK</name>
<feature type="region of interest" description="Disordered" evidence="2">
    <location>
        <begin position="321"/>
        <end position="351"/>
    </location>
</feature>
<evidence type="ECO:0000259" key="3">
    <source>
        <dbReference type="Pfam" id="PF25954"/>
    </source>
</evidence>
<evidence type="ECO:0000256" key="2">
    <source>
        <dbReference type="SAM" id="MobiDB-lite"/>
    </source>
</evidence>
<dbReference type="Gene3D" id="2.40.420.20">
    <property type="match status" value="1"/>
</dbReference>
<dbReference type="InterPro" id="IPR006143">
    <property type="entry name" value="RND_pump_MFP"/>
</dbReference>
<reference evidence="5" key="1">
    <citation type="submission" date="2023-06" db="EMBL/GenBank/DDBJ databases">
        <authorList>
            <person name="Jiang Y."/>
            <person name="Liu Q."/>
        </authorList>
    </citation>
    <scope>NUCLEOTIDE SEQUENCE</scope>
    <source>
        <strain evidence="5">CGMCC 1.12090</strain>
    </source>
</reference>
<dbReference type="Gene3D" id="2.40.30.170">
    <property type="match status" value="1"/>
</dbReference>
<dbReference type="Pfam" id="PF25954">
    <property type="entry name" value="Beta-barrel_RND_2"/>
    <property type="match status" value="1"/>
</dbReference>
<keyword evidence="6" id="KW-1185">Reference proteome</keyword>
<evidence type="ECO:0000256" key="1">
    <source>
        <dbReference type="ARBA" id="ARBA00009477"/>
    </source>
</evidence>
<evidence type="ECO:0000259" key="4">
    <source>
        <dbReference type="Pfam" id="PF25973"/>
    </source>
</evidence>
<proteinExistence type="inferred from homology"/>
<evidence type="ECO:0000313" key="6">
    <source>
        <dbReference type="Proteomes" id="UP001169027"/>
    </source>
</evidence>
<dbReference type="NCBIfam" id="TIGR01730">
    <property type="entry name" value="RND_mfp"/>
    <property type="match status" value="1"/>
</dbReference>
<comment type="similarity">
    <text evidence="1">Belongs to the membrane fusion protein (MFP) (TC 8.A.1) family.</text>
</comment>
<dbReference type="RefSeq" id="WP_301812009.1">
    <property type="nucleotide sequence ID" value="NZ_JAUJZH010000013.1"/>
</dbReference>